<evidence type="ECO:0000256" key="1">
    <source>
        <dbReference type="SAM" id="SignalP"/>
    </source>
</evidence>
<protein>
    <submittedName>
        <fullName evidence="4">ANF_receptor domain-containing protein</fullName>
    </submittedName>
</protein>
<organism evidence="4">
    <name type="scientific">Anisakis simplex</name>
    <name type="common">Herring worm</name>
    <dbReference type="NCBI Taxonomy" id="6269"/>
    <lineage>
        <taxon>Eukaryota</taxon>
        <taxon>Metazoa</taxon>
        <taxon>Ecdysozoa</taxon>
        <taxon>Nematoda</taxon>
        <taxon>Chromadorea</taxon>
        <taxon>Rhabditida</taxon>
        <taxon>Spirurina</taxon>
        <taxon>Ascaridomorpha</taxon>
        <taxon>Ascaridoidea</taxon>
        <taxon>Anisakidae</taxon>
        <taxon>Anisakis</taxon>
        <taxon>Anisakis simplex complex</taxon>
    </lineage>
</organism>
<keyword evidence="1" id="KW-0732">Signal</keyword>
<name>A0A0M3JGN5_ANISI</name>
<dbReference type="InterPro" id="IPR002918">
    <property type="entry name" value="Lipase_EstA/Esterase_EstB"/>
</dbReference>
<feature type="chain" id="PRO_5043120874" evidence="1">
    <location>
        <begin position="17"/>
        <end position="67"/>
    </location>
</feature>
<proteinExistence type="predicted"/>
<dbReference type="GO" id="GO:0016298">
    <property type="term" value="F:lipase activity"/>
    <property type="evidence" value="ECO:0007669"/>
    <property type="project" value="TreeGrafter"/>
</dbReference>
<sequence>MLLWLCVGWLADDGTAEFTPHFRAFLENNYGIGYVELLERTDLGLDASFGGKQSADDELRNQAVIIV</sequence>
<evidence type="ECO:0000313" key="3">
    <source>
        <dbReference type="Proteomes" id="UP000267096"/>
    </source>
</evidence>
<reference evidence="4" key="1">
    <citation type="submission" date="2017-02" db="UniProtKB">
        <authorList>
            <consortium name="WormBaseParasite"/>
        </authorList>
    </citation>
    <scope>IDENTIFICATION</scope>
</reference>
<accession>A0A0M3JGN5</accession>
<dbReference type="GO" id="GO:0016042">
    <property type="term" value="P:lipid catabolic process"/>
    <property type="evidence" value="ECO:0007669"/>
    <property type="project" value="InterPro"/>
</dbReference>
<keyword evidence="3" id="KW-1185">Reference proteome</keyword>
<gene>
    <name evidence="2" type="ORF">ASIM_LOCUS6569</name>
</gene>
<reference evidence="2 3" key="2">
    <citation type="submission" date="2018-11" db="EMBL/GenBank/DDBJ databases">
        <authorList>
            <consortium name="Pathogen Informatics"/>
        </authorList>
    </citation>
    <scope>NUCLEOTIDE SEQUENCE [LARGE SCALE GENOMIC DNA]</scope>
</reference>
<dbReference type="OrthoDB" id="5863113at2759"/>
<dbReference type="Proteomes" id="UP000267096">
    <property type="component" value="Unassembled WGS sequence"/>
</dbReference>
<dbReference type="EMBL" id="UYRR01014482">
    <property type="protein sequence ID" value="VDK27319.1"/>
    <property type="molecule type" value="Genomic_DNA"/>
</dbReference>
<dbReference type="PANTHER" id="PTHR32015:SF3">
    <property type="entry name" value="TRIACYLGLYCEROL LIPASE"/>
    <property type="match status" value="1"/>
</dbReference>
<dbReference type="PANTHER" id="PTHR32015">
    <property type="entry name" value="FASTING INDUCED LIPASE"/>
    <property type="match status" value="1"/>
</dbReference>
<evidence type="ECO:0000313" key="4">
    <source>
        <dbReference type="WBParaSite" id="ASIM_0000679001-mRNA-1"/>
    </source>
</evidence>
<evidence type="ECO:0000313" key="2">
    <source>
        <dbReference type="EMBL" id="VDK27319.1"/>
    </source>
</evidence>
<dbReference type="AlphaFoldDB" id="A0A0M3JGN5"/>
<feature type="signal peptide" evidence="1">
    <location>
        <begin position="1"/>
        <end position="16"/>
    </location>
</feature>
<dbReference type="WBParaSite" id="ASIM_0000679001-mRNA-1">
    <property type="protein sequence ID" value="ASIM_0000679001-mRNA-1"/>
    <property type="gene ID" value="ASIM_0000679001"/>
</dbReference>